<dbReference type="Proteomes" id="UP000709437">
    <property type="component" value="Unassembled WGS sequence"/>
</dbReference>
<dbReference type="RefSeq" id="WP_214562143.1">
    <property type="nucleotide sequence ID" value="NZ_JAHEWX010000002.1"/>
</dbReference>
<protein>
    <recommendedName>
        <fullName evidence="5">Secreted protein</fullName>
    </recommendedName>
</protein>
<feature type="region of interest" description="Disordered" evidence="1">
    <location>
        <begin position="131"/>
        <end position="165"/>
    </location>
</feature>
<comment type="caution">
    <text evidence="3">The sequence shown here is derived from an EMBL/GenBank/DDBJ whole genome shotgun (WGS) entry which is preliminary data.</text>
</comment>
<evidence type="ECO:0000256" key="1">
    <source>
        <dbReference type="SAM" id="MobiDB-lite"/>
    </source>
</evidence>
<dbReference type="AlphaFoldDB" id="A0A9Q2W361"/>
<dbReference type="EMBL" id="JAHEWX010000002">
    <property type="protein sequence ID" value="MBT1540706.1"/>
    <property type="molecule type" value="Genomic_DNA"/>
</dbReference>
<gene>
    <name evidence="3" type="ORF">KK103_02950</name>
</gene>
<evidence type="ECO:0000313" key="4">
    <source>
        <dbReference type="Proteomes" id="UP000709437"/>
    </source>
</evidence>
<dbReference type="PROSITE" id="PS51257">
    <property type="entry name" value="PROKAR_LIPOPROTEIN"/>
    <property type="match status" value="1"/>
</dbReference>
<evidence type="ECO:0008006" key="5">
    <source>
        <dbReference type="Google" id="ProtNLM"/>
    </source>
</evidence>
<accession>A0A9Q2W361</accession>
<reference evidence="3" key="1">
    <citation type="submission" date="2021-05" db="EMBL/GenBank/DDBJ databases">
        <title>Whole genome sequence of Curtobacterium flaccumfaciens pv. flaccumfaciens strain CFBP 3417.</title>
        <authorList>
            <person name="Osdaghi E."/>
            <person name="Taghouti G."/>
            <person name="Portier P."/>
            <person name="Fazliarab A."/>
            <person name="Taghavi S.M."/>
            <person name="Briand M."/>
            <person name="Le-Saux M."/>
            <person name="Jacques M.-A."/>
        </authorList>
    </citation>
    <scope>NUCLEOTIDE SEQUENCE</scope>
    <source>
        <strain evidence="3">CFBP 3417</strain>
    </source>
</reference>
<name>A0A9Q2W361_9MICO</name>
<evidence type="ECO:0000256" key="2">
    <source>
        <dbReference type="SAM" id="SignalP"/>
    </source>
</evidence>
<sequence>MSTRAKTVTALFGAATVALLLTACDPGGAQNIDPVGKVPGSEQKSQSAQCEVAASATVDMIDEAVGSHDTTEFANVQEGDGGWYLGAAIVPADSNDSNDDEITVWATTADPTADEFDGPLYAVNDVAKQAVADESTTTSDAPTPFADDSEAAQQVESCVVEASDR</sequence>
<evidence type="ECO:0000313" key="3">
    <source>
        <dbReference type="EMBL" id="MBT1540706.1"/>
    </source>
</evidence>
<feature type="chain" id="PRO_5040229869" description="Secreted protein" evidence="2">
    <location>
        <begin position="30"/>
        <end position="165"/>
    </location>
</feature>
<feature type="signal peptide" evidence="2">
    <location>
        <begin position="1"/>
        <end position="29"/>
    </location>
</feature>
<organism evidence="3 4">
    <name type="scientific">Curtobacterium flaccumfaciens pv. flaccumfaciens</name>
    <dbReference type="NCBI Taxonomy" id="138532"/>
    <lineage>
        <taxon>Bacteria</taxon>
        <taxon>Bacillati</taxon>
        <taxon>Actinomycetota</taxon>
        <taxon>Actinomycetes</taxon>
        <taxon>Micrococcales</taxon>
        <taxon>Microbacteriaceae</taxon>
        <taxon>Curtobacterium</taxon>
    </lineage>
</organism>
<proteinExistence type="predicted"/>
<keyword evidence="2" id="KW-0732">Signal</keyword>